<gene>
    <name evidence="5" type="ORF">SAMN05445850_7639</name>
</gene>
<evidence type="ECO:0000256" key="2">
    <source>
        <dbReference type="ARBA" id="ARBA00023136"/>
    </source>
</evidence>
<organism evidence="5 6">
    <name type="scientific">Paraburkholderia tuberum</name>
    <dbReference type="NCBI Taxonomy" id="157910"/>
    <lineage>
        <taxon>Bacteria</taxon>
        <taxon>Pseudomonadati</taxon>
        <taxon>Pseudomonadota</taxon>
        <taxon>Betaproteobacteria</taxon>
        <taxon>Burkholderiales</taxon>
        <taxon>Burkholderiaceae</taxon>
        <taxon>Paraburkholderia</taxon>
    </lineage>
</organism>
<dbReference type="Gene3D" id="2.40.160.50">
    <property type="entry name" value="membrane protein fhac: a member of the omp85/tpsb transporter family"/>
    <property type="match status" value="1"/>
</dbReference>
<dbReference type="InterPro" id="IPR000184">
    <property type="entry name" value="Bac_surfAg_D15"/>
</dbReference>
<evidence type="ECO:0000313" key="5">
    <source>
        <dbReference type="EMBL" id="SDR61250.1"/>
    </source>
</evidence>
<sequence length="384" mass="41957">MHRDPASKLARLTAAIVVASTAVAVDVHADEQPLSFFDPEDGQLDMSDFLLKHKGALPVPIVITEPAVGYGLGLGLLFFSGPIADAATDTTADHPDRVPPNVTALGGLYTANGTWAAAAAHFHTWDDDRYRYLGALAKVDAHLDYFGLSSQPRAYTLQGNALLQQFLVRMGNTRWYGGVRYVFFDSSSTFTGGSVPGELGHFQKDQRIGAGSLIVDHDSRDNIFYPASGSFAEFETQFARPGFGGTENYNVYAARGFTWIPLTHTLILGLRLDTKFSTGDIPFYAQPYVDLRGVQKGRYQDRNALAAEAELRWDVTPRWSLLGFTGVGKAYGRLQSFSQAQNVQSVGAGFRYLIARKLGVSIGIDVAHSKDQNAFYIQVGSAWR</sequence>
<feature type="chain" id="PRO_5011541330" evidence="3">
    <location>
        <begin position="25"/>
        <end position="384"/>
    </location>
</feature>
<protein>
    <submittedName>
        <fullName evidence="5">Surface antigen</fullName>
    </submittedName>
</protein>
<evidence type="ECO:0000259" key="4">
    <source>
        <dbReference type="Pfam" id="PF01103"/>
    </source>
</evidence>
<reference evidence="6" key="1">
    <citation type="submission" date="2016-10" db="EMBL/GenBank/DDBJ databases">
        <authorList>
            <person name="Varghese N."/>
            <person name="Submissions S."/>
        </authorList>
    </citation>
    <scope>NUCLEOTIDE SEQUENCE [LARGE SCALE GENOMIC DNA]</scope>
    <source>
        <strain evidence="6">DUS833</strain>
    </source>
</reference>
<dbReference type="EMBL" id="FNKX01000004">
    <property type="protein sequence ID" value="SDR61250.1"/>
    <property type="molecule type" value="Genomic_DNA"/>
</dbReference>
<comment type="subcellular location">
    <subcellularLocation>
        <location evidence="1">Membrane</location>
    </subcellularLocation>
</comment>
<evidence type="ECO:0000256" key="1">
    <source>
        <dbReference type="ARBA" id="ARBA00004370"/>
    </source>
</evidence>
<proteinExistence type="predicted"/>
<accession>A0A1H1KGZ0</accession>
<evidence type="ECO:0000313" key="6">
    <source>
        <dbReference type="Proteomes" id="UP000199365"/>
    </source>
</evidence>
<keyword evidence="2" id="KW-0472">Membrane</keyword>
<keyword evidence="3" id="KW-0732">Signal</keyword>
<keyword evidence="6" id="KW-1185">Reference proteome</keyword>
<feature type="signal peptide" evidence="3">
    <location>
        <begin position="1"/>
        <end position="24"/>
    </location>
</feature>
<dbReference type="AlphaFoldDB" id="A0A1H1KGZ0"/>
<name>A0A1H1KGZ0_9BURK</name>
<dbReference type="Pfam" id="PF01103">
    <property type="entry name" value="Omp85"/>
    <property type="match status" value="1"/>
</dbReference>
<feature type="domain" description="Bacterial surface antigen (D15)" evidence="4">
    <location>
        <begin position="215"/>
        <end position="380"/>
    </location>
</feature>
<evidence type="ECO:0000256" key="3">
    <source>
        <dbReference type="SAM" id="SignalP"/>
    </source>
</evidence>
<dbReference type="STRING" id="157910.SAMN05445850_7639"/>
<dbReference type="GO" id="GO:0019867">
    <property type="term" value="C:outer membrane"/>
    <property type="evidence" value="ECO:0007669"/>
    <property type="project" value="InterPro"/>
</dbReference>
<dbReference type="Proteomes" id="UP000199365">
    <property type="component" value="Unassembled WGS sequence"/>
</dbReference>